<name>A0A0R0C4I7_9GAMM</name>
<reference evidence="1 2" key="1">
    <citation type="submission" date="2015-05" db="EMBL/GenBank/DDBJ databases">
        <title>Genome sequencing and analysis of members of genus Stenotrophomonas.</title>
        <authorList>
            <person name="Patil P.P."/>
            <person name="Midha S."/>
            <person name="Patil P.B."/>
        </authorList>
    </citation>
    <scope>NUCLEOTIDE SEQUENCE [LARGE SCALE GENOMIC DNA]</scope>
    <source>
        <strain evidence="1 2">DSM 18929</strain>
    </source>
</reference>
<dbReference type="STRING" id="405444.ABB26_06560"/>
<sequence length="206" mass="22838">MPSTPQTLQRNARGRQRIAQEAARLIVESGIQDVEHARRKAAARLGIHQESLWPRLADIEQALREHQRLFASTTQPGALQLRRESALQAMQFLQAFQPRLSGPVLTGLAGDSSPVILHLHCDDAEAVHHFLHDQRIPAEARTWSLQLAGHATKQHFPGWEFAADGIAFELIILPGDALRQPPVSGDDGKPLPRATLTQVRQLLLDP</sequence>
<gene>
    <name evidence="1" type="ORF">ABB26_06560</name>
</gene>
<proteinExistence type="predicted"/>
<dbReference type="RefSeq" id="WP_057632879.1">
    <property type="nucleotide sequence ID" value="NZ_LDJI01000012.1"/>
</dbReference>
<keyword evidence="2" id="KW-1185">Reference proteome</keyword>
<evidence type="ECO:0000313" key="2">
    <source>
        <dbReference type="Proteomes" id="UP000050864"/>
    </source>
</evidence>
<dbReference type="AlphaFoldDB" id="A0A0R0C4I7"/>
<dbReference type="OrthoDB" id="5294130at2"/>
<accession>A0A0R0C4I7</accession>
<dbReference type="EMBL" id="LDJI01000012">
    <property type="protein sequence ID" value="KRG64685.1"/>
    <property type="molecule type" value="Genomic_DNA"/>
</dbReference>
<evidence type="ECO:0000313" key="1">
    <source>
        <dbReference type="EMBL" id="KRG64685.1"/>
    </source>
</evidence>
<comment type="caution">
    <text evidence="1">The sequence shown here is derived from an EMBL/GenBank/DDBJ whole genome shotgun (WGS) entry which is preliminary data.</text>
</comment>
<dbReference type="PATRIC" id="fig|405444.3.peg.314"/>
<organism evidence="1 2">
    <name type="scientific">Stenotrophomonas humi</name>
    <dbReference type="NCBI Taxonomy" id="405444"/>
    <lineage>
        <taxon>Bacteria</taxon>
        <taxon>Pseudomonadati</taxon>
        <taxon>Pseudomonadota</taxon>
        <taxon>Gammaproteobacteria</taxon>
        <taxon>Lysobacterales</taxon>
        <taxon>Lysobacteraceae</taxon>
        <taxon>Stenotrophomonas</taxon>
    </lineage>
</organism>
<dbReference type="Proteomes" id="UP000050864">
    <property type="component" value="Unassembled WGS sequence"/>
</dbReference>
<protein>
    <submittedName>
        <fullName evidence="1">Uncharacterized protein</fullName>
    </submittedName>
</protein>